<name>A0A9D1UDC6_9FIRM</name>
<dbReference type="Gene3D" id="3.40.50.1110">
    <property type="entry name" value="SGNH hydrolase"/>
    <property type="match status" value="1"/>
</dbReference>
<dbReference type="Proteomes" id="UP000824265">
    <property type="component" value="Unassembled WGS sequence"/>
</dbReference>
<evidence type="ECO:0000313" key="2">
    <source>
        <dbReference type="EMBL" id="HIW82471.1"/>
    </source>
</evidence>
<evidence type="ECO:0000259" key="1">
    <source>
        <dbReference type="Pfam" id="PF13472"/>
    </source>
</evidence>
<dbReference type="InterPro" id="IPR013830">
    <property type="entry name" value="SGNH_hydro"/>
</dbReference>
<dbReference type="AlphaFoldDB" id="A0A9D1UDC6"/>
<dbReference type="EMBL" id="DXGH01000072">
    <property type="protein sequence ID" value="HIW82471.1"/>
    <property type="molecule type" value="Genomic_DNA"/>
</dbReference>
<comment type="caution">
    <text evidence="2">The sequence shown here is derived from an EMBL/GenBank/DDBJ whole genome shotgun (WGS) entry which is preliminary data.</text>
</comment>
<accession>A0A9D1UDC6</accession>
<feature type="domain" description="SGNH hydrolase-type esterase" evidence="1">
    <location>
        <begin position="251"/>
        <end position="439"/>
    </location>
</feature>
<proteinExistence type="predicted"/>
<reference evidence="2" key="2">
    <citation type="submission" date="2021-04" db="EMBL/GenBank/DDBJ databases">
        <authorList>
            <person name="Gilroy R."/>
        </authorList>
    </citation>
    <scope>NUCLEOTIDE SEQUENCE</scope>
    <source>
        <strain evidence="2">CHK195-6426</strain>
    </source>
</reference>
<evidence type="ECO:0000313" key="3">
    <source>
        <dbReference type="Proteomes" id="UP000824265"/>
    </source>
</evidence>
<sequence length="454" mass="49890">MKKPKSPFKIFLRCAAACVITAAVAFLFLYLSTPARKREDFKRISSQNYDSVLLSMFPASLYDPEDFAVYRGMTLLKTGYEIPDASTLDEYLSRIAKSGNSINTIYLGVLPEQITASELSAILEKYPSVIFEVIPAYPSLSYLSGLSSEEFSSLCASYEELIFPFLGSENIHFFSFFAQEWFISNPANYLTDFEVTEDISRLVMLNADRDHPYLLTQKNFSSLFEDYRALAQTAAESTEAMPDLSQWTVIFFGDSIIANYTDSTSVPGVLSGISGASVHNLAVGGASASWDENESTSFPHVVQSFLDSGSPGAKEADRLCFAVNFGLNDYFIGLPADDDADPYNSKSYAGALRLGVKLLKEAFPDADIFIMSPNFTSYYGYGSIPQSENGGTLRDYVAAAKEAAADMNVHFLDNYTELGINRTNSTSYLLDGCHLNEAGRFLFGTHLAKAIAGL</sequence>
<keyword evidence="2" id="KW-0378">Hydrolase</keyword>
<dbReference type="GO" id="GO:0016787">
    <property type="term" value="F:hydrolase activity"/>
    <property type="evidence" value="ECO:0007669"/>
    <property type="project" value="UniProtKB-KW"/>
</dbReference>
<dbReference type="CDD" id="cd00229">
    <property type="entry name" value="SGNH_hydrolase"/>
    <property type="match status" value="1"/>
</dbReference>
<gene>
    <name evidence="2" type="ORF">H9742_13295</name>
</gene>
<dbReference type="InterPro" id="IPR036514">
    <property type="entry name" value="SGNH_hydro_sf"/>
</dbReference>
<protein>
    <submittedName>
        <fullName evidence="2">SGNH/GDSL hydrolase family protein</fullName>
    </submittedName>
</protein>
<organism evidence="2 3">
    <name type="scientific">Candidatus Acetatifactor stercoripullorum</name>
    <dbReference type="NCBI Taxonomy" id="2838414"/>
    <lineage>
        <taxon>Bacteria</taxon>
        <taxon>Bacillati</taxon>
        <taxon>Bacillota</taxon>
        <taxon>Clostridia</taxon>
        <taxon>Lachnospirales</taxon>
        <taxon>Lachnospiraceae</taxon>
        <taxon>Acetatifactor</taxon>
    </lineage>
</organism>
<reference evidence="2" key="1">
    <citation type="journal article" date="2021" name="PeerJ">
        <title>Extensive microbial diversity within the chicken gut microbiome revealed by metagenomics and culture.</title>
        <authorList>
            <person name="Gilroy R."/>
            <person name="Ravi A."/>
            <person name="Getino M."/>
            <person name="Pursley I."/>
            <person name="Horton D.L."/>
            <person name="Alikhan N.F."/>
            <person name="Baker D."/>
            <person name="Gharbi K."/>
            <person name="Hall N."/>
            <person name="Watson M."/>
            <person name="Adriaenssens E.M."/>
            <person name="Foster-Nyarko E."/>
            <person name="Jarju S."/>
            <person name="Secka A."/>
            <person name="Antonio M."/>
            <person name="Oren A."/>
            <person name="Chaudhuri R.R."/>
            <person name="La Ragione R."/>
            <person name="Hildebrand F."/>
            <person name="Pallen M.J."/>
        </authorList>
    </citation>
    <scope>NUCLEOTIDE SEQUENCE</scope>
    <source>
        <strain evidence="2">CHK195-6426</strain>
    </source>
</reference>
<dbReference type="Pfam" id="PF13472">
    <property type="entry name" value="Lipase_GDSL_2"/>
    <property type="match status" value="1"/>
</dbReference>
<dbReference type="SUPFAM" id="SSF52266">
    <property type="entry name" value="SGNH hydrolase"/>
    <property type="match status" value="1"/>
</dbReference>